<feature type="transmembrane region" description="Helical" evidence="8">
    <location>
        <begin position="396"/>
        <end position="418"/>
    </location>
</feature>
<feature type="transmembrane region" description="Helical" evidence="8">
    <location>
        <begin position="335"/>
        <end position="358"/>
    </location>
</feature>
<feature type="transmembrane region" description="Helical" evidence="8">
    <location>
        <begin position="123"/>
        <end position="145"/>
    </location>
</feature>
<feature type="transmembrane region" description="Helical" evidence="8">
    <location>
        <begin position="93"/>
        <end position="111"/>
    </location>
</feature>
<keyword evidence="6 8" id="KW-1133">Transmembrane helix</keyword>
<reference evidence="9 10" key="1">
    <citation type="submission" date="2020-03" db="EMBL/GenBank/DDBJ databases">
        <authorList>
            <person name="Picone N."/>
        </authorList>
    </citation>
    <scope>NUCLEOTIDE SEQUENCE [LARGE SCALE GENOMIC DNA]</scope>
    <source>
        <strain evidence="9">NSCAC1</strain>
    </source>
</reference>
<dbReference type="EMBL" id="LR778175">
    <property type="protein sequence ID" value="CAB1276108.1"/>
    <property type="molecule type" value="Genomic_DNA"/>
</dbReference>
<evidence type="ECO:0000256" key="4">
    <source>
        <dbReference type="ARBA" id="ARBA00022475"/>
    </source>
</evidence>
<feature type="transmembrane region" description="Helical" evidence="8">
    <location>
        <begin position="424"/>
        <end position="447"/>
    </location>
</feature>
<comment type="subcellular location">
    <subcellularLocation>
        <location evidence="1">Cell membrane</location>
        <topology evidence="1">Multi-pass membrane protein</topology>
    </subcellularLocation>
</comment>
<evidence type="ECO:0000313" key="10">
    <source>
        <dbReference type="Proteomes" id="UP000516072"/>
    </source>
</evidence>
<feature type="transmembrane region" description="Helical" evidence="8">
    <location>
        <begin position="59"/>
        <end position="81"/>
    </location>
</feature>
<organism evidence="9 10">
    <name type="scientific">Candidatus Nitrosacidococcus tergens</name>
    <dbReference type="NCBI Taxonomy" id="553981"/>
    <lineage>
        <taxon>Bacteria</taxon>
        <taxon>Pseudomonadati</taxon>
        <taxon>Pseudomonadota</taxon>
        <taxon>Gammaproteobacteria</taxon>
        <taxon>Chromatiales</taxon>
        <taxon>Chromatiaceae</taxon>
        <taxon>Candidatus Nitrosacidococcus</taxon>
    </lineage>
</organism>
<dbReference type="RefSeq" id="WP_197743745.1">
    <property type="nucleotide sequence ID" value="NZ_LR778175.1"/>
</dbReference>
<evidence type="ECO:0000256" key="8">
    <source>
        <dbReference type="SAM" id="Phobius"/>
    </source>
</evidence>
<evidence type="ECO:0000256" key="7">
    <source>
        <dbReference type="ARBA" id="ARBA00023136"/>
    </source>
</evidence>
<accession>A0A7G1Q9Q4</accession>
<evidence type="ECO:0000313" key="9">
    <source>
        <dbReference type="EMBL" id="CAB1276108.1"/>
    </source>
</evidence>
<dbReference type="AlphaFoldDB" id="A0A7G1Q9Q4"/>
<dbReference type="InterPro" id="IPR006043">
    <property type="entry name" value="NCS2"/>
</dbReference>
<evidence type="ECO:0000256" key="5">
    <source>
        <dbReference type="ARBA" id="ARBA00022692"/>
    </source>
</evidence>
<sequence>MAHHDNGIDKTTEVVKDRYPTLDKPLPAKETFFLAVQHLCAAYAGIIAPPLIIGEAIHLPLPYITILLSTSILASGAVTILQSIGIPGVGVKLPLVEGVSFSSIAPMLIISQMSPDPFTAMQTIMGAVIASSAFMIFGTSLYARLLRFFPPLVLGSVVIVIGLTLIPISIEWIQGEENNPFYQSPCIISLGLFTFIVTIIAVRYGPKMIKRVSVLFGVVIGTLVAMPIGLVDFSEAMAQDLFALPHFLSFGMPRFEIAPIISMMIVMLVIMMEATCNIMAIGAIIGKDIKKQDVINCLRADCLGSIFSAFLNGFQCSAYGQNIGIIQLSRVHSRYVVAVTGILLVILGIFPLLSAIIASVPLPVLGGGCLAVFGLVTVTGIQTLSHVDLTSEQGTINGLIVAAAITVGIIPLVTPQFYVNFPQWVNIIFGSGIASSAITAIVLNLILNEMPKILKFR</sequence>
<keyword evidence="7 8" id="KW-0472">Membrane</keyword>
<dbReference type="PANTHER" id="PTHR42810:SF4">
    <property type="entry name" value="URIC ACID TRANSPORTER UACT"/>
    <property type="match status" value="1"/>
</dbReference>
<keyword evidence="4" id="KW-1003">Cell membrane</keyword>
<evidence type="ECO:0000256" key="1">
    <source>
        <dbReference type="ARBA" id="ARBA00004651"/>
    </source>
</evidence>
<keyword evidence="3" id="KW-0813">Transport</keyword>
<protein>
    <submittedName>
        <fullName evidence="9">Uracil-xanthine permease</fullName>
    </submittedName>
</protein>
<feature type="transmembrane region" description="Helical" evidence="8">
    <location>
        <begin position="182"/>
        <end position="202"/>
    </location>
</feature>
<feature type="transmembrane region" description="Helical" evidence="8">
    <location>
        <begin position="32"/>
        <end position="53"/>
    </location>
</feature>
<feature type="transmembrane region" description="Helical" evidence="8">
    <location>
        <begin position="364"/>
        <end position="384"/>
    </location>
</feature>
<name>A0A7G1Q9Q4_9GAMM</name>
<dbReference type="PROSITE" id="PS01116">
    <property type="entry name" value="XANTH_URACIL_PERMASE"/>
    <property type="match status" value="1"/>
</dbReference>
<dbReference type="GO" id="GO:0005886">
    <property type="term" value="C:plasma membrane"/>
    <property type="evidence" value="ECO:0007669"/>
    <property type="project" value="UniProtKB-SubCell"/>
</dbReference>
<feature type="transmembrane region" description="Helical" evidence="8">
    <location>
        <begin position="214"/>
        <end position="237"/>
    </location>
</feature>
<keyword evidence="5 8" id="KW-0812">Transmembrane</keyword>
<evidence type="ECO:0000256" key="3">
    <source>
        <dbReference type="ARBA" id="ARBA00022448"/>
    </source>
</evidence>
<dbReference type="Pfam" id="PF00860">
    <property type="entry name" value="Xan_ur_permease"/>
    <property type="match status" value="1"/>
</dbReference>
<dbReference type="KEGG" id="ntg:NSCAC_1003"/>
<feature type="transmembrane region" description="Helical" evidence="8">
    <location>
        <begin position="257"/>
        <end position="285"/>
    </location>
</feature>
<dbReference type="PANTHER" id="PTHR42810">
    <property type="entry name" value="PURINE PERMEASE C1399.01C-RELATED"/>
    <property type="match status" value="1"/>
</dbReference>
<dbReference type="NCBIfam" id="NF037981">
    <property type="entry name" value="NCS2_1"/>
    <property type="match status" value="1"/>
</dbReference>
<feature type="transmembrane region" description="Helical" evidence="8">
    <location>
        <begin position="152"/>
        <end position="170"/>
    </location>
</feature>
<dbReference type="NCBIfam" id="TIGR00801">
    <property type="entry name" value="ncs2"/>
    <property type="match status" value="1"/>
</dbReference>
<evidence type="ECO:0000256" key="6">
    <source>
        <dbReference type="ARBA" id="ARBA00022989"/>
    </source>
</evidence>
<proteinExistence type="inferred from homology"/>
<evidence type="ECO:0000256" key="2">
    <source>
        <dbReference type="ARBA" id="ARBA00008821"/>
    </source>
</evidence>
<keyword evidence="10" id="KW-1185">Reference proteome</keyword>
<dbReference type="Proteomes" id="UP000516072">
    <property type="component" value="Chromosome"/>
</dbReference>
<dbReference type="InterPro" id="IPR006042">
    <property type="entry name" value="Xan_ur_permease"/>
</dbReference>
<comment type="similarity">
    <text evidence="2">Belongs to the nucleobase:cation symporter-2 (NCS2) (TC 2.A.40) family.</text>
</comment>
<dbReference type="GO" id="GO:0042907">
    <property type="term" value="F:xanthine transmembrane transporter activity"/>
    <property type="evidence" value="ECO:0007669"/>
    <property type="project" value="TreeGrafter"/>
</dbReference>
<gene>
    <name evidence="9" type="ORF">NSCAC_1003</name>
</gene>